<sequence length="177" mass="19901">MRWPFSARVVAPSDGPAAERLQALLSSDPSRIRAAARDIAHLREATELDVLAAWVGRIDRAIAGIALGRTLLADDVHVTFAMRRLRYWQEHAGCTCGLYPHYLFFDPRREAQHGHVRIKALGEAEGGWGQMHTVICSECGSGWQASDREYHYPWWEWQRVPEFDELGPGPVPGEKGT</sequence>
<dbReference type="AlphaFoldDB" id="A0A7W3IJ22"/>
<comment type="caution">
    <text evidence="1">The sequence shown here is derived from an EMBL/GenBank/DDBJ whole genome shotgun (WGS) entry which is preliminary data.</text>
</comment>
<dbReference type="Proteomes" id="UP000547058">
    <property type="component" value="Unassembled WGS sequence"/>
</dbReference>
<protein>
    <submittedName>
        <fullName evidence="1">Uncharacterized protein</fullName>
    </submittedName>
</protein>
<evidence type="ECO:0000313" key="1">
    <source>
        <dbReference type="EMBL" id="MBA8682851.1"/>
    </source>
</evidence>
<keyword evidence="2" id="KW-1185">Reference proteome</keyword>
<gene>
    <name evidence="1" type="ORF">H4O11_13690</name>
</gene>
<accession>A0A7W3IJ22</accession>
<dbReference type="EMBL" id="JACGXS010000007">
    <property type="protein sequence ID" value="MBA8682851.1"/>
    <property type="molecule type" value="Genomic_DNA"/>
</dbReference>
<reference evidence="1 2" key="1">
    <citation type="submission" date="2020-08" db="EMBL/GenBank/DDBJ databases">
        <title>Stenotrophomonas tumulicola JCM 30961.</title>
        <authorList>
            <person name="Deng Y."/>
        </authorList>
    </citation>
    <scope>NUCLEOTIDE SEQUENCE [LARGE SCALE GENOMIC DNA]</scope>
    <source>
        <strain evidence="1 2">JCM 30961</strain>
    </source>
</reference>
<evidence type="ECO:0000313" key="2">
    <source>
        <dbReference type="Proteomes" id="UP000547058"/>
    </source>
</evidence>
<organism evidence="1 2">
    <name type="scientific">Stenotrophomonas tumulicola</name>
    <dbReference type="NCBI Taxonomy" id="1685415"/>
    <lineage>
        <taxon>Bacteria</taxon>
        <taxon>Pseudomonadati</taxon>
        <taxon>Pseudomonadota</taxon>
        <taxon>Gammaproteobacteria</taxon>
        <taxon>Lysobacterales</taxon>
        <taxon>Lysobacteraceae</taxon>
        <taxon>Stenotrophomonas</taxon>
    </lineage>
</organism>
<proteinExistence type="predicted"/>
<name>A0A7W3IJ22_9GAMM</name>